<dbReference type="GO" id="GO:0016740">
    <property type="term" value="F:transferase activity"/>
    <property type="evidence" value="ECO:0007669"/>
    <property type="project" value="UniProtKB-KW"/>
</dbReference>
<evidence type="ECO:0000313" key="4">
    <source>
        <dbReference type="EMBL" id="KAJ8603790.1"/>
    </source>
</evidence>
<dbReference type="InterPro" id="IPR004045">
    <property type="entry name" value="Glutathione_S-Trfase_N"/>
</dbReference>
<proteinExistence type="predicted"/>
<feature type="domain" description="GST N-terminal" evidence="3">
    <location>
        <begin position="68"/>
        <end position="128"/>
    </location>
</feature>
<dbReference type="PANTHER" id="PTHR44420">
    <property type="entry name" value="GLUTATHIONE S-TRANSFERASE DHAR2-RELATED"/>
    <property type="match status" value="1"/>
</dbReference>
<feature type="chain" id="PRO_5042098345" description="GST N-terminal domain-containing protein" evidence="2">
    <location>
        <begin position="19"/>
        <end position="266"/>
    </location>
</feature>
<dbReference type="PANTHER" id="PTHR44420:SF2">
    <property type="entry name" value="GLUTATHIONE S-TRANSFERASE DHAR2-RELATED"/>
    <property type="match status" value="1"/>
</dbReference>
<feature type="signal peptide" evidence="2">
    <location>
        <begin position="1"/>
        <end position="18"/>
    </location>
</feature>
<dbReference type="Gene3D" id="3.40.30.10">
    <property type="entry name" value="Glutaredoxin"/>
    <property type="match status" value="1"/>
</dbReference>
<keyword evidence="2" id="KW-0732">Signal</keyword>
<dbReference type="EMBL" id="JAQMWT010000344">
    <property type="protein sequence ID" value="KAJ8603790.1"/>
    <property type="molecule type" value="Genomic_DNA"/>
</dbReference>
<comment type="caution">
    <text evidence="4">The sequence shown here is derived from an EMBL/GenBank/DDBJ whole genome shotgun (WGS) entry which is preliminary data.</text>
</comment>
<organism evidence="4 5">
    <name type="scientific">Chrysophaeum taylorii</name>
    <dbReference type="NCBI Taxonomy" id="2483200"/>
    <lineage>
        <taxon>Eukaryota</taxon>
        <taxon>Sar</taxon>
        <taxon>Stramenopiles</taxon>
        <taxon>Ochrophyta</taxon>
        <taxon>Pelagophyceae</taxon>
        <taxon>Pelagomonadales</taxon>
        <taxon>Pelagomonadaceae</taxon>
        <taxon>Chrysophaeum</taxon>
    </lineage>
</organism>
<protein>
    <recommendedName>
        <fullName evidence="3">GST N-terminal domain-containing protein</fullName>
    </recommendedName>
</protein>
<evidence type="ECO:0000256" key="1">
    <source>
        <dbReference type="ARBA" id="ARBA00022679"/>
    </source>
</evidence>
<evidence type="ECO:0000256" key="2">
    <source>
        <dbReference type="SAM" id="SignalP"/>
    </source>
</evidence>
<dbReference type="AlphaFoldDB" id="A0AAD7XPM0"/>
<reference evidence="4" key="1">
    <citation type="submission" date="2023-01" db="EMBL/GenBank/DDBJ databases">
        <title>Metagenome sequencing of chrysophaentin producing Chrysophaeum taylorii.</title>
        <authorList>
            <person name="Davison J."/>
            <person name="Bewley C."/>
        </authorList>
    </citation>
    <scope>NUCLEOTIDE SEQUENCE</scope>
    <source>
        <strain evidence="4">NIES-1699</strain>
    </source>
</reference>
<dbReference type="GO" id="GO:0033355">
    <property type="term" value="P:ascorbate glutathione cycle"/>
    <property type="evidence" value="ECO:0007669"/>
    <property type="project" value="InterPro"/>
</dbReference>
<dbReference type="Pfam" id="PF13417">
    <property type="entry name" value="GST_N_3"/>
    <property type="match status" value="1"/>
</dbReference>
<dbReference type="CDD" id="cd00570">
    <property type="entry name" value="GST_N_family"/>
    <property type="match status" value="1"/>
</dbReference>
<dbReference type="InterPro" id="IPR044627">
    <property type="entry name" value="DHAR1/2/3/4"/>
</dbReference>
<dbReference type="SUPFAM" id="SSF47616">
    <property type="entry name" value="GST C-terminal domain-like"/>
    <property type="match status" value="1"/>
</dbReference>
<dbReference type="InterPro" id="IPR036282">
    <property type="entry name" value="Glutathione-S-Trfase_C_sf"/>
</dbReference>
<accession>A0AAD7XPM0</accession>
<keyword evidence="5" id="KW-1185">Reference proteome</keyword>
<sequence>MVLLVALLTADAFSRALADPQRSTLGFSAISASSRTSCRTSARAASPEEEMPPVLYCKPSRDGEGVGDCPFTHYARMAMEVSNQAYQLKPTPKADKPQWLLDDHGGSMPCLAPVADGTGAVSESAKIAAVALPPTPEDEKSMSETSTLFGSIAKFIKNTDPSADEELAQGVYAALEKVESRLEVLGTPYLSGKEDPGLSDCSIATKLYVLTVAAPHFKDSFEIPIAKFPRLDEYAKRVFACDAFLKTKYPEDEMIFGWSQARSGGH</sequence>
<keyword evidence="1" id="KW-0808">Transferase</keyword>
<evidence type="ECO:0000259" key="3">
    <source>
        <dbReference type="Pfam" id="PF13417"/>
    </source>
</evidence>
<dbReference type="Gene3D" id="1.20.1050.10">
    <property type="match status" value="1"/>
</dbReference>
<dbReference type="GO" id="GO:0045174">
    <property type="term" value="F:glutathione dehydrogenase (ascorbate) activity"/>
    <property type="evidence" value="ECO:0007669"/>
    <property type="project" value="InterPro"/>
</dbReference>
<gene>
    <name evidence="4" type="ORF">CTAYLR_000192</name>
</gene>
<dbReference type="Proteomes" id="UP001230188">
    <property type="component" value="Unassembled WGS sequence"/>
</dbReference>
<name>A0AAD7XPM0_9STRA</name>
<evidence type="ECO:0000313" key="5">
    <source>
        <dbReference type="Proteomes" id="UP001230188"/>
    </source>
</evidence>